<dbReference type="InterPro" id="IPR029069">
    <property type="entry name" value="HotDog_dom_sf"/>
</dbReference>
<protein>
    <submittedName>
        <fullName evidence="1">Acyl-CoA thioesterase</fullName>
    </submittedName>
</protein>
<dbReference type="RefSeq" id="WP_160061664.1">
    <property type="nucleotide sequence ID" value="NZ_WUYX01000003.1"/>
</dbReference>
<dbReference type="OrthoDB" id="21344at2157"/>
<organism evidence="1 2">
    <name type="scientific">Natronorubrum halalkaliphilum</name>
    <dbReference type="NCBI Taxonomy" id="2691917"/>
    <lineage>
        <taxon>Archaea</taxon>
        <taxon>Methanobacteriati</taxon>
        <taxon>Methanobacteriota</taxon>
        <taxon>Stenosarchaea group</taxon>
        <taxon>Halobacteria</taxon>
        <taxon>Halobacteriales</taxon>
        <taxon>Natrialbaceae</taxon>
        <taxon>Natronorubrum</taxon>
    </lineage>
</organism>
<proteinExistence type="predicted"/>
<evidence type="ECO:0000313" key="1">
    <source>
        <dbReference type="EMBL" id="MXV60576.1"/>
    </source>
</evidence>
<evidence type="ECO:0000313" key="2">
    <source>
        <dbReference type="Proteomes" id="UP000434101"/>
    </source>
</evidence>
<dbReference type="SUPFAM" id="SSF54637">
    <property type="entry name" value="Thioesterase/thiol ester dehydrase-isomerase"/>
    <property type="match status" value="1"/>
</dbReference>
<dbReference type="Pfam" id="PF13279">
    <property type="entry name" value="4HBT_2"/>
    <property type="match status" value="1"/>
</dbReference>
<dbReference type="AlphaFoldDB" id="A0A6B0VHZ7"/>
<dbReference type="CDD" id="cd00586">
    <property type="entry name" value="4HBT"/>
    <property type="match status" value="1"/>
</dbReference>
<keyword evidence="2" id="KW-1185">Reference proteome</keyword>
<dbReference type="Proteomes" id="UP000434101">
    <property type="component" value="Unassembled WGS sequence"/>
</dbReference>
<reference evidence="1 2" key="1">
    <citation type="submission" date="2020-01" db="EMBL/GenBank/DDBJ databases">
        <title>Natronorubrum sp. JWXQ-INN 674 isolated from Inner Mongolia Autonomous Region of China.</title>
        <authorList>
            <person name="Xue Q."/>
        </authorList>
    </citation>
    <scope>NUCLEOTIDE SEQUENCE [LARGE SCALE GENOMIC DNA]</scope>
    <source>
        <strain evidence="1 2">JWXQ-INN-674</strain>
    </source>
</reference>
<dbReference type="Gene3D" id="3.10.129.10">
    <property type="entry name" value="Hotdog Thioesterase"/>
    <property type="match status" value="1"/>
</dbReference>
<gene>
    <name evidence="1" type="ORF">GS429_00520</name>
</gene>
<comment type="caution">
    <text evidence="1">The sequence shown here is derived from an EMBL/GenBank/DDBJ whole genome shotgun (WGS) entry which is preliminary data.</text>
</comment>
<name>A0A6B0VHZ7_9EURY</name>
<sequence>MAHTTDITVDWGDTDAGGLIYYPRFFHFVIVGLNDYFSPATGGDHPMESYRKEGYLLPAVEASASFHSPLRAGDAATLETTVVDSGTASLTIEFAIARVADGEHVADGEVSFVFVDEAFEAAPLPPEIHECIRERGDTTD</sequence>
<dbReference type="EMBL" id="WUYX01000003">
    <property type="protein sequence ID" value="MXV60576.1"/>
    <property type="molecule type" value="Genomic_DNA"/>
</dbReference>
<accession>A0A6B0VHZ7</accession>